<keyword evidence="4" id="KW-1185">Reference proteome</keyword>
<dbReference type="AlphaFoldDB" id="A0A0V0R4T4"/>
<dbReference type="InParanoid" id="A0A0V0R4T4"/>
<organism evidence="3 4">
    <name type="scientific">Pseudocohnilembus persalinus</name>
    <name type="common">Ciliate</name>
    <dbReference type="NCBI Taxonomy" id="266149"/>
    <lineage>
        <taxon>Eukaryota</taxon>
        <taxon>Sar</taxon>
        <taxon>Alveolata</taxon>
        <taxon>Ciliophora</taxon>
        <taxon>Intramacronucleata</taxon>
        <taxon>Oligohymenophorea</taxon>
        <taxon>Scuticociliatia</taxon>
        <taxon>Philasterida</taxon>
        <taxon>Pseudocohnilembidae</taxon>
        <taxon>Pseudocohnilembus</taxon>
    </lineage>
</organism>
<name>A0A0V0R4T4_PSEPJ</name>
<proteinExistence type="predicted"/>
<evidence type="ECO:0000313" key="3">
    <source>
        <dbReference type="EMBL" id="KRX09237.1"/>
    </source>
</evidence>
<evidence type="ECO:0000313" key="4">
    <source>
        <dbReference type="Proteomes" id="UP000054937"/>
    </source>
</evidence>
<gene>
    <name evidence="3" type="ORF">PPERSA_05906</name>
</gene>
<protein>
    <submittedName>
        <fullName evidence="3">Uncharacterized protein</fullName>
    </submittedName>
</protein>
<feature type="coiled-coil region" evidence="1">
    <location>
        <begin position="265"/>
        <end position="319"/>
    </location>
</feature>
<feature type="compositionally biased region" description="Low complexity" evidence="2">
    <location>
        <begin position="101"/>
        <end position="110"/>
    </location>
</feature>
<feature type="region of interest" description="Disordered" evidence="2">
    <location>
        <begin position="189"/>
        <end position="232"/>
    </location>
</feature>
<comment type="caution">
    <text evidence="3">The sequence shown here is derived from an EMBL/GenBank/DDBJ whole genome shotgun (WGS) entry which is preliminary data.</text>
</comment>
<evidence type="ECO:0000256" key="1">
    <source>
        <dbReference type="SAM" id="Coils"/>
    </source>
</evidence>
<feature type="region of interest" description="Disordered" evidence="2">
    <location>
        <begin position="80"/>
        <end position="125"/>
    </location>
</feature>
<evidence type="ECO:0000256" key="2">
    <source>
        <dbReference type="SAM" id="MobiDB-lite"/>
    </source>
</evidence>
<feature type="compositionally biased region" description="Polar residues" evidence="2">
    <location>
        <begin position="411"/>
        <end position="422"/>
    </location>
</feature>
<feature type="compositionally biased region" description="Basic and acidic residues" evidence="2">
    <location>
        <begin position="371"/>
        <end position="382"/>
    </location>
</feature>
<dbReference type="EMBL" id="LDAU01000053">
    <property type="protein sequence ID" value="KRX09237.1"/>
    <property type="molecule type" value="Genomic_DNA"/>
</dbReference>
<feature type="region of interest" description="Disordered" evidence="2">
    <location>
        <begin position="357"/>
        <end position="422"/>
    </location>
</feature>
<feature type="region of interest" description="Disordered" evidence="2">
    <location>
        <begin position="34"/>
        <end position="57"/>
    </location>
</feature>
<keyword evidence="1" id="KW-0175">Coiled coil</keyword>
<feature type="compositionally biased region" description="Basic and acidic residues" evidence="2">
    <location>
        <begin position="401"/>
        <end position="410"/>
    </location>
</feature>
<sequence length="422" mass="50273">MSSHNENLQNIRQDKGEFLLELDSSFAREMMKKKQVLETQNKETLNQNQRKVESNNKLESQQLLQQNEFLDKMQQEVNNQVSEDEDMGKLSRGSVNDNDFDFQNEQNKQNSSQIQNTTSEQKQVNECQDQIKKLYDQYWNQSERKKQTPNQIQNKVDITKSSQQMIQQQQSNEELQNNNNFQQQNIVSNQEQQTKKQFQKRKLQPFQGLNLKNKKKNDIDQDSNHSDQTLENIQNKKANEIQIIDKNKSAKPFTTGKYQAPQIIIKKQEKRQKNKNELKEEVIQRGFFYKTCEQQEQDMKNQEDKIEGYNNDFEQYDQGLNQFLNNETGQAEYLDFSDSWTNFNIEQYVEYKKQNPNDEYGLQKNQSDNEQSQKDEHDKLNEQSESDSDEEELVFRNGKFQNDENYKQNDKISQYSTQNQSQ</sequence>
<feature type="compositionally biased region" description="Polar residues" evidence="2">
    <location>
        <begin position="37"/>
        <end position="49"/>
    </location>
</feature>
<accession>A0A0V0R4T4</accession>
<feature type="compositionally biased region" description="Basic and acidic residues" evidence="2">
    <location>
        <begin position="216"/>
        <end position="225"/>
    </location>
</feature>
<dbReference type="Proteomes" id="UP000054937">
    <property type="component" value="Unassembled WGS sequence"/>
</dbReference>
<reference evidence="3 4" key="1">
    <citation type="journal article" date="2015" name="Sci. Rep.">
        <title>Genome of the facultative scuticociliatosis pathogen Pseudocohnilembus persalinus provides insight into its virulence through horizontal gene transfer.</title>
        <authorList>
            <person name="Xiong J."/>
            <person name="Wang G."/>
            <person name="Cheng J."/>
            <person name="Tian M."/>
            <person name="Pan X."/>
            <person name="Warren A."/>
            <person name="Jiang C."/>
            <person name="Yuan D."/>
            <person name="Miao W."/>
        </authorList>
    </citation>
    <scope>NUCLEOTIDE SEQUENCE [LARGE SCALE GENOMIC DNA]</scope>
    <source>
        <strain evidence="3">36N120E</strain>
    </source>
</reference>
<feature type="compositionally biased region" description="Polar residues" evidence="2">
    <location>
        <begin position="111"/>
        <end position="125"/>
    </location>
</feature>